<name>A0A9D4Q0E5_RHISA</name>
<reference evidence="2" key="2">
    <citation type="submission" date="2021-09" db="EMBL/GenBank/DDBJ databases">
        <authorList>
            <person name="Jia N."/>
            <person name="Wang J."/>
            <person name="Shi W."/>
            <person name="Du L."/>
            <person name="Sun Y."/>
            <person name="Zhan W."/>
            <person name="Jiang J."/>
            <person name="Wang Q."/>
            <person name="Zhang B."/>
            <person name="Ji P."/>
            <person name="Sakyi L.B."/>
            <person name="Cui X."/>
            <person name="Yuan T."/>
            <person name="Jiang B."/>
            <person name="Yang W."/>
            <person name="Lam T.T.-Y."/>
            <person name="Chang Q."/>
            <person name="Ding S."/>
            <person name="Wang X."/>
            <person name="Zhu J."/>
            <person name="Ruan X."/>
            <person name="Zhao L."/>
            <person name="Wei J."/>
            <person name="Que T."/>
            <person name="Du C."/>
            <person name="Cheng J."/>
            <person name="Dai P."/>
            <person name="Han X."/>
            <person name="Huang E."/>
            <person name="Gao Y."/>
            <person name="Liu J."/>
            <person name="Shao H."/>
            <person name="Ye R."/>
            <person name="Li L."/>
            <person name="Wei W."/>
            <person name="Wang X."/>
            <person name="Wang C."/>
            <person name="Huo Q."/>
            <person name="Li W."/>
            <person name="Guo W."/>
            <person name="Chen H."/>
            <person name="Chen S."/>
            <person name="Zhou L."/>
            <person name="Zhou L."/>
            <person name="Ni X."/>
            <person name="Tian J."/>
            <person name="Zhou Y."/>
            <person name="Sheng Y."/>
            <person name="Liu T."/>
            <person name="Pan Y."/>
            <person name="Xia L."/>
            <person name="Li J."/>
            <person name="Zhao F."/>
            <person name="Cao W."/>
        </authorList>
    </citation>
    <scope>NUCLEOTIDE SEQUENCE</scope>
    <source>
        <strain evidence="2">Rsan-2018</strain>
        <tissue evidence="2">Larvae</tissue>
    </source>
</reference>
<feature type="compositionally biased region" description="Low complexity" evidence="1">
    <location>
        <begin position="153"/>
        <end position="163"/>
    </location>
</feature>
<protein>
    <submittedName>
        <fullName evidence="2">Uncharacterized protein</fullName>
    </submittedName>
</protein>
<dbReference type="Proteomes" id="UP000821837">
    <property type="component" value="Unassembled WGS sequence"/>
</dbReference>
<evidence type="ECO:0000313" key="3">
    <source>
        <dbReference type="Proteomes" id="UP000821837"/>
    </source>
</evidence>
<comment type="caution">
    <text evidence="2">The sequence shown here is derived from an EMBL/GenBank/DDBJ whole genome shotgun (WGS) entry which is preliminary data.</text>
</comment>
<reference evidence="2" key="1">
    <citation type="journal article" date="2020" name="Cell">
        <title>Large-Scale Comparative Analyses of Tick Genomes Elucidate Their Genetic Diversity and Vector Capacities.</title>
        <authorList>
            <consortium name="Tick Genome and Microbiome Consortium (TIGMIC)"/>
            <person name="Jia N."/>
            <person name="Wang J."/>
            <person name="Shi W."/>
            <person name="Du L."/>
            <person name="Sun Y."/>
            <person name="Zhan W."/>
            <person name="Jiang J.F."/>
            <person name="Wang Q."/>
            <person name="Zhang B."/>
            <person name="Ji P."/>
            <person name="Bell-Sakyi L."/>
            <person name="Cui X.M."/>
            <person name="Yuan T.T."/>
            <person name="Jiang B.G."/>
            <person name="Yang W.F."/>
            <person name="Lam T.T."/>
            <person name="Chang Q.C."/>
            <person name="Ding S.J."/>
            <person name="Wang X.J."/>
            <person name="Zhu J.G."/>
            <person name="Ruan X.D."/>
            <person name="Zhao L."/>
            <person name="Wei J.T."/>
            <person name="Ye R.Z."/>
            <person name="Que T.C."/>
            <person name="Du C.H."/>
            <person name="Zhou Y.H."/>
            <person name="Cheng J.X."/>
            <person name="Dai P.F."/>
            <person name="Guo W.B."/>
            <person name="Han X.H."/>
            <person name="Huang E.J."/>
            <person name="Li L.F."/>
            <person name="Wei W."/>
            <person name="Gao Y.C."/>
            <person name="Liu J.Z."/>
            <person name="Shao H.Z."/>
            <person name="Wang X."/>
            <person name="Wang C.C."/>
            <person name="Yang T.C."/>
            <person name="Huo Q.B."/>
            <person name="Li W."/>
            <person name="Chen H.Y."/>
            <person name="Chen S.E."/>
            <person name="Zhou L.G."/>
            <person name="Ni X.B."/>
            <person name="Tian J.H."/>
            <person name="Sheng Y."/>
            <person name="Liu T."/>
            <person name="Pan Y.S."/>
            <person name="Xia L.Y."/>
            <person name="Li J."/>
            <person name="Zhao F."/>
            <person name="Cao W.C."/>
        </authorList>
    </citation>
    <scope>NUCLEOTIDE SEQUENCE</scope>
    <source>
        <strain evidence="2">Rsan-2018</strain>
    </source>
</reference>
<feature type="compositionally biased region" description="Polar residues" evidence="1">
    <location>
        <begin position="56"/>
        <end position="71"/>
    </location>
</feature>
<organism evidence="2 3">
    <name type="scientific">Rhipicephalus sanguineus</name>
    <name type="common">Brown dog tick</name>
    <name type="synonym">Ixodes sanguineus</name>
    <dbReference type="NCBI Taxonomy" id="34632"/>
    <lineage>
        <taxon>Eukaryota</taxon>
        <taxon>Metazoa</taxon>
        <taxon>Ecdysozoa</taxon>
        <taxon>Arthropoda</taxon>
        <taxon>Chelicerata</taxon>
        <taxon>Arachnida</taxon>
        <taxon>Acari</taxon>
        <taxon>Parasitiformes</taxon>
        <taxon>Ixodida</taxon>
        <taxon>Ixodoidea</taxon>
        <taxon>Ixodidae</taxon>
        <taxon>Rhipicephalinae</taxon>
        <taxon>Rhipicephalus</taxon>
        <taxon>Rhipicephalus</taxon>
    </lineage>
</organism>
<accession>A0A9D4Q0E5</accession>
<feature type="compositionally biased region" description="Basic and acidic residues" evidence="1">
    <location>
        <begin position="102"/>
        <end position="121"/>
    </location>
</feature>
<dbReference type="EMBL" id="JABSTV010001250">
    <property type="protein sequence ID" value="KAH7957708.1"/>
    <property type="molecule type" value="Genomic_DNA"/>
</dbReference>
<keyword evidence="3" id="KW-1185">Reference proteome</keyword>
<evidence type="ECO:0000256" key="1">
    <source>
        <dbReference type="SAM" id="MobiDB-lite"/>
    </source>
</evidence>
<gene>
    <name evidence="2" type="ORF">HPB52_022505</name>
</gene>
<dbReference type="AlphaFoldDB" id="A0A9D4Q0E5"/>
<sequence>MSSKWSKYRAVKKDYELVLHGLDISKLAFGNAPSPLNEARKRPASEALSDDDGEQSHSIPSTVLGKGSTSDVASSNVCASGSGSSAHQTEPVQPVASLSDDVEGHLEPVVPRIDDAKEHARTSPVGSNFLGAKGDSGSSSDDEAAEATYVGTSASDSSSCSDELSVEEVEAVEAAGCSGSQGVPSHDVPAEELTAAEELAVIASRHNMTHYNINDILDFCRRRGIPGLPKDARTLKAYDKP</sequence>
<evidence type="ECO:0000313" key="2">
    <source>
        <dbReference type="EMBL" id="KAH7957708.1"/>
    </source>
</evidence>
<proteinExistence type="predicted"/>
<feature type="region of interest" description="Disordered" evidence="1">
    <location>
        <begin position="29"/>
        <end position="166"/>
    </location>
</feature>
<feature type="compositionally biased region" description="Low complexity" evidence="1">
    <location>
        <begin position="72"/>
        <end position="86"/>
    </location>
</feature>